<dbReference type="Proteomes" id="UP001631969">
    <property type="component" value="Unassembled WGS sequence"/>
</dbReference>
<evidence type="ECO:0000313" key="1">
    <source>
        <dbReference type="EMBL" id="MFM9329566.1"/>
    </source>
</evidence>
<organism evidence="1 2">
    <name type="scientific">Paenibacillus mesotrionivorans</name>
    <dbReference type="NCBI Taxonomy" id="3160968"/>
    <lineage>
        <taxon>Bacteria</taxon>
        <taxon>Bacillati</taxon>
        <taxon>Bacillota</taxon>
        <taxon>Bacilli</taxon>
        <taxon>Bacillales</taxon>
        <taxon>Paenibacillaceae</taxon>
        <taxon>Paenibacillus</taxon>
    </lineage>
</organism>
<keyword evidence="2" id="KW-1185">Reference proteome</keyword>
<gene>
    <name evidence="1" type="ORF">ACI1P1_14830</name>
</gene>
<evidence type="ECO:0000313" key="2">
    <source>
        <dbReference type="Proteomes" id="UP001631969"/>
    </source>
</evidence>
<accession>A0ACC7P0T8</accession>
<reference evidence="1" key="1">
    <citation type="submission" date="2024-12" db="EMBL/GenBank/DDBJ databases">
        <authorList>
            <person name="Wu N."/>
        </authorList>
    </citation>
    <scope>NUCLEOTIDE SEQUENCE</scope>
    <source>
        <strain evidence="1">P15</strain>
    </source>
</reference>
<proteinExistence type="predicted"/>
<comment type="caution">
    <text evidence="1">The sequence shown here is derived from an EMBL/GenBank/DDBJ whole genome shotgun (WGS) entry which is preliminary data.</text>
</comment>
<dbReference type="EMBL" id="JBJURJ010000009">
    <property type="protein sequence ID" value="MFM9329566.1"/>
    <property type="molecule type" value="Genomic_DNA"/>
</dbReference>
<sequence length="530" mass="60874">MYKVLLVDDERIILTGISQIVNWQACGTELAGTARNGLEALDFIVATPPDIIISDIRMPGMDGLELVAKVKAINPDIRFILLSGFSEFDYAKTAMQYGVKHYLLKPCNESVIEDSLRELVEDLQQSEGREQFVQNLKHRLDKVMPHVKEQFLKEFVTNKMYGSQDWDYYCKLFDLHWENRPVRLILFQLEGPFEFEHLFAVKNIAEEILDRPLLSSTVGHQVLLLIEDDGHPEGTFQRMTDIRQTFQGFYKMGLTIALSEPGDMAQARLLYKQTLECLNHRFYLGEGSLITLRDIQAPETPVIAELPFDEDSFLLQIKSGQIEHAEETIQRLFKQVAEMRQDLHTSKSYIIQSYMAMIRQGGKEDITGYMNKLVQLLETNTLPGIQQTFLQVAREIAKKHYEQNKQKHSAIIGKVLDIINSHISDPELSLNWVANQMLYMNADYLGKLFKKETGDKFSNYVIKLRVKKAAERIAQNEDVKIFELAEQLGFGDNPQYFSQVFKKVVGCTPSEYMKSPTQLGFLNKDDGFLD</sequence>
<name>A0ACC7P0T8_9BACL</name>
<protein>
    <submittedName>
        <fullName evidence="1">Response regulator</fullName>
    </submittedName>
</protein>